<keyword evidence="3" id="KW-1185">Reference proteome</keyword>
<protein>
    <submittedName>
        <fullName evidence="2">Uncharacterized protein</fullName>
    </submittedName>
</protein>
<proteinExistence type="predicted"/>
<comment type="caution">
    <text evidence="2">The sequence shown here is derived from an EMBL/GenBank/DDBJ whole genome shotgun (WGS) entry which is preliminary data.</text>
</comment>
<dbReference type="Proteomes" id="UP000326924">
    <property type="component" value="Unassembled WGS sequence"/>
</dbReference>
<sequence>MTGSFTASIIILQTAGMSPMDRETLRMLSVARTRMRERVRVRSERDAGQSESRAACHRTGYSQSDLPSRREHGDGARSVGDGRHGDGQEHPDEGDGEGMDADHEAELEGLDSGSDLSDIYYWLDGSSWLGSARLLSITTIVIELLNLPLKLMVSQICFPGANDILIVGLVIRSEDNDSALPGRTRKRRQFQAAEYMNRDI</sequence>
<organism evidence="2 3">
    <name type="scientific">Sphaerosporella brunnea</name>
    <dbReference type="NCBI Taxonomy" id="1250544"/>
    <lineage>
        <taxon>Eukaryota</taxon>
        <taxon>Fungi</taxon>
        <taxon>Dikarya</taxon>
        <taxon>Ascomycota</taxon>
        <taxon>Pezizomycotina</taxon>
        <taxon>Pezizomycetes</taxon>
        <taxon>Pezizales</taxon>
        <taxon>Pyronemataceae</taxon>
        <taxon>Sphaerosporella</taxon>
    </lineage>
</organism>
<evidence type="ECO:0000313" key="3">
    <source>
        <dbReference type="Proteomes" id="UP000326924"/>
    </source>
</evidence>
<evidence type="ECO:0000256" key="1">
    <source>
        <dbReference type="SAM" id="MobiDB-lite"/>
    </source>
</evidence>
<feature type="compositionally biased region" description="Basic and acidic residues" evidence="1">
    <location>
        <begin position="67"/>
        <end position="93"/>
    </location>
</feature>
<name>A0A5J5EZG0_9PEZI</name>
<feature type="compositionally biased region" description="Basic and acidic residues" evidence="1">
    <location>
        <begin position="39"/>
        <end position="48"/>
    </location>
</feature>
<feature type="region of interest" description="Disordered" evidence="1">
    <location>
        <begin position="39"/>
        <end position="101"/>
    </location>
</feature>
<dbReference type="AlphaFoldDB" id="A0A5J5EZG0"/>
<dbReference type="InParanoid" id="A0A5J5EZG0"/>
<accession>A0A5J5EZG0</accession>
<dbReference type="EMBL" id="VXIS01000076">
    <property type="protein sequence ID" value="KAA8907674.1"/>
    <property type="molecule type" value="Genomic_DNA"/>
</dbReference>
<evidence type="ECO:0000313" key="2">
    <source>
        <dbReference type="EMBL" id="KAA8907674.1"/>
    </source>
</evidence>
<reference evidence="2 3" key="1">
    <citation type="submission" date="2019-09" db="EMBL/GenBank/DDBJ databases">
        <title>Draft genome of the ectomycorrhizal ascomycete Sphaerosporella brunnea.</title>
        <authorList>
            <consortium name="DOE Joint Genome Institute"/>
            <person name="Benucci G.M."/>
            <person name="Marozzi G."/>
            <person name="Antonielli L."/>
            <person name="Sanchez S."/>
            <person name="Marco P."/>
            <person name="Wang X."/>
            <person name="Falini L.B."/>
            <person name="Barry K."/>
            <person name="Haridas S."/>
            <person name="Lipzen A."/>
            <person name="Labutti K."/>
            <person name="Grigoriev I.V."/>
            <person name="Murat C."/>
            <person name="Martin F."/>
            <person name="Albertini E."/>
            <person name="Donnini D."/>
            <person name="Bonito G."/>
        </authorList>
    </citation>
    <scope>NUCLEOTIDE SEQUENCE [LARGE SCALE GENOMIC DNA]</scope>
    <source>
        <strain evidence="2 3">Sb_GMNB300</strain>
    </source>
</reference>
<gene>
    <name evidence="2" type="ORF">FN846DRAFT_1012350</name>
</gene>